<protein>
    <submittedName>
        <fullName evidence="2">Uncharacterized protein</fullName>
    </submittedName>
</protein>
<name>A0A6J8DBG8_MYTCO</name>
<feature type="transmembrane region" description="Helical" evidence="1">
    <location>
        <begin position="363"/>
        <end position="392"/>
    </location>
</feature>
<organism evidence="2 3">
    <name type="scientific">Mytilus coruscus</name>
    <name type="common">Sea mussel</name>
    <dbReference type="NCBI Taxonomy" id="42192"/>
    <lineage>
        <taxon>Eukaryota</taxon>
        <taxon>Metazoa</taxon>
        <taxon>Spiralia</taxon>
        <taxon>Lophotrochozoa</taxon>
        <taxon>Mollusca</taxon>
        <taxon>Bivalvia</taxon>
        <taxon>Autobranchia</taxon>
        <taxon>Pteriomorphia</taxon>
        <taxon>Mytilida</taxon>
        <taxon>Mytiloidea</taxon>
        <taxon>Mytilidae</taxon>
        <taxon>Mytilinae</taxon>
        <taxon>Mytilus</taxon>
    </lineage>
</organism>
<reference evidence="2 3" key="1">
    <citation type="submission" date="2020-06" db="EMBL/GenBank/DDBJ databases">
        <authorList>
            <person name="Li R."/>
            <person name="Bekaert M."/>
        </authorList>
    </citation>
    <scope>NUCLEOTIDE SEQUENCE [LARGE SCALE GENOMIC DNA]</scope>
    <source>
        <strain evidence="3">wild</strain>
    </source>
</reference>
<keyword evidence="1" id="KW-0812">Transmembrane</keyword>
<sequence>MYSKNILQEQVAVIDENAIQKISYKFENIFDSSLAPQFTNVLLKEIRANKVENDWENTEISIISDRRKVFCIFSGKRSDSWVLYLENGEVNMVKAVRKEFFDEKIQVPVINKRTIAKAIIKFIGNEGVDVDKTKDQLRKLLQALIDYVQHNDQSDIWENATVNVYDNESNSFTFKSGNGTNEFLVNMTNTEPKIIQLNISKYTSFKRNIRRINSFISKPKNAHILTFAVFAGMCFVIHKYLPQFCNFIRSLLAGEMDNNKQAFTQVTNPSSIPGFIIRNKLPLTTECKEQLQNLRSRIYDYIDGETDVTISVYVTGKLYDEFFEFRLGKGTEHLIINVYDHNTTHKYGTDRKRTQIYRNTKDVLLKFGAGAAMVMITSTLGPGAAFAGLVAICYLDIRKTFLPIDDK</sequence>
<gene>
    <name evidence="2" type="ORF">MCOR_38459</name>
</gene>
<proteinExistence type="predicted"/>
<evidence type="ECO:0000313" key="3">
    <source>
        <dbReference type="Proteomes" id="UP000507470"/>
    </source>
</evidence>
<dbReference type="Proteomes" id="UP000507470">
    <property type="component" value="Unassembled WGS sequence"/>
</dbReference>
<dbReference type="OrthoDB" id="9983348at2759"/>
<keyword evidence="1" id="KW-0472">Membrane</keyword>
<evidence type="ECO:0000313" key="2">
    <source>
        <dbReference type="EMBL" id="CAC5404702.1"/>
    </source>
</evidence>
<keyword evidence="3" id="KW-1185">Reference proteome</keyword>
<keyword evidence="1" id="KW-1133">Transmembrane helix</keyword>
<accession>A0A6J8DBG8</accession>
<evidence type="ECO:0000256" key="1">
    <source>
        <dbReference type="SAM" id="Phobius"/>
    </source>
</evidence>
<dbReference type="EMBL" id="CACVKT020007010">
    <property type="protein sequence ID" value="CAC5404702.1"/>
    <property type="molecule type" value="Genomic_DNA"/>
</dbReference>
<dbReference type="AlphaFoldDB" id="A0A6J8DBG8"/>